<evidence type="ECO:0000313" key="2">
    <source>
        <dbReference type="EMBL" id="OAG06867.1"/>
    </source>
</evidence>
<gene>
    <name evidence="2" type="ORF">CC84DRAFT_629743</name>
</gene>
<keyword evidence="3" id="KW-1185">Reference proteome</keyword>
<sequence length="158" mass="17798">MRRARQKRMQSQKRRDQSRGTATRWSQGGGFAPDLGIQSRCAGRLVGDGRMGRDNTQAPRTSSKHSISRAGWEEAAMCPCAETWRRPTWAHRSAVVFARPWRARATRDSRKYSTFAMRRPIVRSHVWWVGGSRDSQARIGGGRRPCDVCSVWADGAPG</sequence>
<reference evidence="2 3" key="1">
    <citation type="submission" date="2016-05" db="EMBL/GenBank/DDBJ databases">
        <title>Comparative analysis of secretome profiles of manganese(II)-oxidizing ascomycete fungi.</title>
        <authorList>
            <consortium name="DOE Joint Genome Institute"/>
            <person name="Zeiner C.A."/>
            <person name="Purvine S.O."/>
            <person name="Zink E.M."/>
            <person name="Wu S."/>
            <person name="Pasa-Tolic L."/>
            <person name="Chaput D.L."/>
            <person name="Haridas S."/>
            <person name="Grigoriev I.V."/>
            <person name="Santelli C.M."/>
            <person name="Hansel C.M."/>
        </authorList>
    </citation>
    <scope>NUCLEOTIDE SEQUENCE [LARGE SCALE GENOMIC DNA]</scope>
    <source>
        <strain evidence="2 3">AP3s5-JAC2a</strain>
    </source>
</reference>
<accession>A0A177CJA5</accession>
<dbReference type="Proteomes" id="UP000077069">
    <property type="component" value="Unassembled WGS sequence"/>
</dbReference>
<dbReference type="AlphaFoldDB" id="A0A177CJA5"/>
<dbReference type="RefSeq" id="XP_018037232.1">
    <property type="nucleotide sequence ID" value="XM_018186938.1"/>
</dbReference>
<proteinExistence type="predicted"/>
<evidence type="ECO:0000313" key="3">
    <source>
        <dbReference type="Proteomes" id="UP000077069"/>
    </source>
</evidence>
<feature type="region of interest" description="Disordered" evidence="1">
    <location>
        <begin position="1"/>
        <end position="33"/>
    </location>
</feature>
<feature type="compositionally biased region" description="Basic residues" evidence="1">
    <location>
        <begin position="1"/>
        <end position="12"/>
    </location>
</feature>
<dbReference type="GeneID" id="28770424"/>
<feature type="region of interest" description="Disordered" evidence="1">
    <location>
        <begin position="45"/>
        <end position="68"/>
    </location>
</feature>
<dbReference type="InParanoid" id="A0A177CJA5"/>
<protein>
    <submittedName>
        <fullName evidence="2">Uncharacterized protein</fullName>
    </submittedName>
</protein>
<dbReference type="EMBL" id="KV441551">
    <property type="protein sequence ID" value="OAG06867.1"/>
    <property type="molecule type" value="Genomic_DNA"/>
</dbReference>
<organism evidence="2 3">
    <name type="scientific">Paraphaeosphaeria sporulosa</name>
    <dbReference type="NCBI Taxonomy" id="1460663"/>
    <lineage>
        <taxon>Eukaryota</taxon>
        <taxon>Fungi</taxon>
        <taxon>Dikarya</taxon>
        <taxon>Ascomycota</taxon>
        <taxon>Pezizomycotina</taxon>
        <taxon>Dothideomycetes</taxon>
        <taxon>Pleosporomycetidae</taxon>
        <taxon>Pleosporales</taxon>
        <taxon>Massarineae</taxon>
        <taxon>Didymosphaeriaceae</taxon>
        <taxon>Paraphaeosphaeria</taxon>
    </lineage>
</organism>
<name>A0A177CJA5_9PLEO</name>
<evidence type="ECO:0000256" key="1">
    <source>
        <dbReference type="SAM" id="MobiDB-lite"/>
    </source>
</evidence>